<sequence>MKLFRRPQRTPVVAPDAAAIAAALAAETNALIERERLLSKVRREDEEAARETAKAEAREQAEAEERRKKEEAERRAKRVAQLQKIGHLARTAGPLLLSNAASIGGQIGYVYGEAPEDWPAPVKVAVAIGVAAAAESISLYIGWQAHEHLLRKAHSTAAKLRRASYGVALLFGAVNYSHFSDGWQPTAMAVILGTLSVSSPWLWGLYSRWKQHIQLVAEGLIDEAGVEFSPARRRAFPLRTWAAKRWSIEHNERDPRKAWEGYNKERQRRTQALDGGRLRVAGRVLRRGSAALPAAPASGELDDATRAALEEIKAEAKRARYRLAMGAHAFYQSPTVGIVAAKPVATCAAIDGTPQVAIASAAAGHLDGQLSGHDGGQDRGQDDVDLLAIVTATQDAPTVASKVAMSMATEGGHESGGGVAIAVASRTGRQVAMGGREGDIKQRDAQIKRLAKKNTPDAEIAAQVNVSISTVRRVLGKKK</sequence>
<gene>
    <name evidence="2" type="ORF">FHR38_002707</name>
</gene>
<dbReference type="AlphaFoldDB" id="A0A7W7SQA8"/>
<keyword evidence="3" id="KW-1185">Reference proteome</keyword>
<evidence type="ECO:0000313" key="2">
    <source>
        <dbReference type="EMBL" id="MBB4958974.1"/>
    </source>
</evidence>
<name>A0A7W7SQA8_9ACTN</name>
<reference evidence="2 3" key="1">
    <citation type="submission" date="2020-08" db="EMBL/GenBank/DDBJ databases">
        <title>Sequencing the genomes of 1000 actinobacteria strains.</title>
        <authorList>
            <person name="Klenk H.-P."/>
        </authorList>
    </citation>
    <scope>NUCLEOTIDE SEQUENCE [LARGE SCALE GENOMIC DNA]</scope>
    <source>
        <strain evidence="2 3">DSM 45886</strain>
    </source>
</reference>
<accession>A0A7W7SQA8</accession>
<evidence type="ECO:0000313" key="3">
    <source>
        <dbReference type="Proteomes" id="UP000578819"/>
    </source>
</evidence>
<evidence type="ECO:0000256" key="1">
    <source>
        <dbReference type="SAM" id="MobiDB-lite"/>
    </source>
</evidence>
<dbReference type="EMBL" id="JACHJW010000001">
    <property type="protein sequence ID" value="MBB4958974.1"/>
    <property type="molecule type" value="Genomic_DNA"/>
</dbReference>
<proteinExistence type="predicted"/>
<protein>
    <submittedName>
        <fullName evidence="2">Uncharacterized protein</fullName>
    </submittedName>
</protein>
<dbReference type="RefSeq" id="WP_184534984.1">
    <property type="nucleotide sequence ID" value="NZ_JACHJW010000001.1"/>
</dbReference>
<dbReference type="Proteomes" id="UP000578819">
    <property type="component" value="Unassembled WGS sequence"/>
</dbReference>
<organism evidence="2 3">
    <name type="scientific">Micromonospora polyrhachis</name>
    <dbReference type="NCBI Taxonomy" id="1282883"/>
    <lineage>
        <taxon>Bacteria</taxon>
        <taxon>Bacillati</taxon>
        <taxon>Actinomycetota</taxon>
        <taxon>Actinomycetes</taxon>
        <taxon>Micromonosporales</taxon>
        <taxon>Micromonosporaceae</taxon>
        <taxon>Micromonospora</taxon>
    </lineage>
</organism>
<feature type="region of interest" description="Disordered" evidence="1">
    <location>
        <begin position="42"/>
        <end position="72"/>
    </location>
</feature>
<comment type="caution">
    <text evidence="2">The sequence shown here is derived from an EMBL/GenBank/DDBJ whole genome shotgun (WGS) entry which is preliminary data.</text>
</comment>